<keyword evidence="1" id="KW-0732">Signal</keyword>
<accession>A0A395HHR7</accession>
<feature type="signal peptide" evidence="1">
    <location>
        <begin position="1"/>
        <end position="20"/>
    </location>
</feature>
<reference evidence="2 3" key="1">
    <citation type="submission" date="2018-02" db="EMBL/GenBank/DDBJ databases">
        <title>The genomes of Aspergillus section Nigri reveals drivers in fungal speciation.</title>
        <authorList>
            <consortium name="DOE Joint Genome Institute"/>
            <person name="Vesth T.C."/>
            <person name="Nybo J."/>
            <person name="Theobald S."/>
            <person name="Brandl J."/>
            <person name="Frisvad J.C."/>
            <person name="Nielsen K.F."/>
            <person name="Lyhne E.K."/>
            <person name="Kogle M.E."/>
            <person name="Kuo A."/>
            <person name="Riley R."/>
            <person name="Clum A."/>
            <person name="Nolan M."/>
            <person name="Lipzen A."/>
            <person name="Salamov A."/>
            <person name="Henrissat B."/>
            <person name="Wiebenga A."/>
            <person name="De vries R.P."/>
            <person name="Grigoriev I.V."/>
            <person name="Mortensen U.H."/>
            <person name="Andersen M.R."/>
            <person name="Baker S.E."/>
        </authorList>
    </citation>
    <scope>NUCLEOTIDE SEQUENCE [LARGE SCALE GENOMIC DNA]</scope>
    <source>
        <strain evidence="2 3">CBS 101889</strain>
    </source>
</reference>
<protein>
    <submittedName>
        <fullName evidence="2">Uncharacterized protein</fullName>
    </submittedName>
</protein>
<sequence>MKFTIATIAALASALTATAASLPERFTLVADDNSAVLTDGQYLYVGNATSDNQVPVILTSNSAGALTYLADGAVPTAFQNLYIVEKTVLPVEFTVPHSGNMPEGASMTGFGVNDDGELTHGDNAYFAIDGYGEAEQKTVFWYGAHSSEYAIASLKVKAA</sequence>
<gene>
    <name evidence="2" type="ORF">BO97DRAFT_409294</name>
</gene>
<dbReference type="Proteomes" id="UP000248961">
    <property type="component" value="Unassembled WGS sequence"/>
</dbReference>
<evidence type="ECO:0000313" key="3">
    <source>
        <dbReference type="Proteomes" id="UP000248961"/>
    </source>
</evidence>
<evidence type="ECO:0000313" key="2">
    <source>
        <dbReference type="EMBL" id="RAL07039.1"/>
    </source>
</evidence>
<dbReference type="AlphaFoldDB" id="A0A395HHR7"/>
<dbReference type="GeneID" id="37200321"/>
<dbReference type="EMBL" id="KZ824342">
    <property type="protein sequence ID" value="RAL07039.1"/>
    <property type="molecule type" value="Genomic_DNA"/>
</dbReference>
<keyword evidence="3" id="KW-1185">Reference proteome</keyword>
<proteinExistence type="predicted"/>
<dbReference type="OrthoDB" id="5430620at2759"/>
<evidence type="ECO:0000256" key="1">
    <source>
        <dbReference type="SAM" id="SignalP"/>
    </source>
</evidence>
<dbReference type="RefSeq" id="XP_025546193.1">
    <property type="nucleotide sequence ID" value="XM_025696032.1"/>
</dbReference>
<feature type="chain" id="PRO_5017421685" evidence="1">
    <location>
        <begin position="21"/>
        <end position="159"/>
    </location>
</feature>
<organism evidence="2 3">
    <name type="scientific">Aspergillus homomorphus (strain CBS 101889)</name>
    <dbReference type="NCBI Taxonomy" id="1450537"/>
    <lineage>
        <taxon>Eukaryota</taxon>
        <taxon>Fungi</taxon>
        <taxon>Dikarya</taxon>
        <taxon>Ascomycota</taxon>
        <taxon>Pezizomycotina</taxon>
        <taxon>Eurotiomycetes</taxon>
        <taxon>Eurotiomycetidae</taxon>
        <taxon>Eurotiales</taxon>
        <taxon>Aspergillaceae</taxon>
        <taxon>Aspergillus</taxon>
        <taxon>Aspergillus subgen. Circumdati</taxon>
    </lineage>
</organism>
<dbReference type="VEuPathDB" id="FungiDB:BO97DRAFT_409294"/>
<name>A0A395HHR7_ASPHC</name>